<organism evidence="2">
    <name type="scientific">Cladocopium goreaui</name>
    <dbReference type="NCBI Taxonomy" id="2562237"/>
    <lineage>
        <taxon>Eukaryota</taxon>
        <taxon>Sar</taxon>
        <taxon>Alveolata</taxon>
        <taxon>Dinophyceae</taxon>
        <taxon>Suessiales</taxon>
        <taxon>Symbiodiniaceae</taxon>
        <taxon>Cladocopium</taxon>
    </lineage>
</organism>
<proteinExistence type="predicted"/>
<evidence type="ECO:0000313" key="4">
    <source>
        <dbReference type="Proteomes" id="UP001152797"/>
    </source>
</evidence>
<dbReference type="EMBL" id="CAMXCT020000006">
    <property type="protein sequence ID" value="CAL1125753.1"/>
    <property type="molecule type" value="Genomic_DNA"/>
</dbReference>
<dbReference type="AlphaFoldDB" id="A0A9P1FDT9"/>
<dbReference type="EMBL" id="CAMXCT030000006">
    <property type="protein sequence ID" value="CAL4759690.1"/>
    <property type="molecule type" value="Genomic_DNA"/>
</dbReference>
<protein>
    <submittedName>
        <fullName evidence="2">Uncharacterized protein</fullName>
    </submittedName>
</protein>
<gene>
    <name evidence="2" type="ORF">C1SCF055_LOCUS965</name>
</gene>
<sequence>MPGGGGHGGGQPKAAPASNAAAAQGDQAQANGGTASQGQGGFERGLDSGLAKAAPSAQGLTQKTYRAYRRRLDLFSRQCSRRGNTVSVEGAYLVLSQLQDVAWDATESIELDDIELADNPFEPIVKVLDALFQHEEEIELPERCQEFFEQFQRERQEELQQYLVRHQTMLKKLKDLQVDMDTSTMKSMCNGKLTTEKVARALTQMFGGDSKPSSKDTTFKHEVHMVDVDGDYDDEVYDECYYEDDETFYTNDYEEDYMDDAYYADNNNIVGDEEIPAELDEATLVVEDAYINYLDSRKKMRELALARGFYPVVALDMGDGNYKGNNGGRSTGIKEVPDDTNMVEDRPTEVTPVPGEFHQHEEINFTSQEVGWAIMDSGATRTVCGEATWDKIAGYLNMRGMEAEINKDPRDFRFGDGVTLQPDLEAWNVMVNYGKKLVYVDGAEIRPVFTANGHYMINIFDDLQDILNVDDLNVKNVNSADDEVFLDTIMTDDISDEEMDLEVDVDEETIEEVIYRVVDKSKISQRVLKFWEVYIDEGNLGKYLQANYPDVEVRQFSLPQWNFEMNEAQRDFRKLVAEEKPHHVMVAPECRLWSPMQNLNYRTPERRALLADMRNLEESTHLKFYDDIHSDSKKIYYDCTRDSPLMRFHGKPRLWRR</sequence>
<accession>A0A9P1FDT9</accession>
<reference evidence="3 4" key="2">
    <citation type="submission" date="2024-05" db="EMBL/GenBank/DDBJ databases">
        <authorList>
            <person name="Chen Y."/>
            <person name="Shah S."/>
            <person name="Dougan E. K."/>
            <person name="Thang M."/>
            <person name="Chan C."/>
        </authorList>
    </citation>
    <scope>NUCLEOTIDE SEQUENCE [LARGE SCALE GENOMIC DNA]</scope>
</reference>
<evidence type="ECO:0000313" key="2">
    <source>
        <dbReference type="EMBL" id="CAI3972378.1"/>
    </source>
</evidence>
<comment type="caution">
    <text evidence="2">The sequence shown here is derived from an EMBL/GenBank/DDBJ whole genome shotgun (WGS) entry which is preliminary data.</text>
</comment>
<dbReference type="Proteomes" id="UP001152797">
    <property type="component" value="Unassembled WGS sequence"/>
</dbReference>
<name>A0A9P1FDT9_9DINO</name>
<dbReference type="EMBL" id="CAMXCT010000006">
    <property type="protein sequence ID" value="CAI3972378.1"/>
    <property type="molecule type" value="Genomic_DNA"/>
</dbReference>
<feature type="region of interest" description="Disordered" evidence="1">
    <location>
        <begin position="1"/>
        <end position="57"/>
    </location>
</feature>
<feature type="compositionally biased region" description="Gly residues" evidence="1">
    <location>
        <begin position="1"/>
        <end position="11"/>
    </location>
</feature>
<keyword evidence="4" id="KW-1185">Reference proteome</keyword>
<evidence type="ECO:0000313" key="3">
    <source>
        <dbReference type="EMBL" id="CAL4759690.1"/>
    </source>
</evidence>
<evidence type="ECO:0000256" key="1">
    <source>
        <dbReference type="SAM" id="MobiDB-lite"/>
    </source>
</evidence>
<reference evidence="2" key="1">
    <citation type="submission" date="2022-10" db="EMBL/GenBank/DDBJ databases">
        <authorList>
            <person name="Chen Y."/>
            <person name="Dougan E. K."/>
            <person name="Chan C."/>
            <person name="Rhodes N."/>
            <person name="Thang M."/>
        </authorList>
    </citation>
    <scope>NUCLEOTIDE SEQUENCE</scope>
</reference>
<feature type="compositionally biased region" description="Low complexity" evidence="1">
    <location>
        <begin position="12"/>
        <end position="34"/>
    </location>
</feature>